<reference evidence="3" key="1">
    <citation type="submission" date="2015-08" db="EMBL/GenBank/DDBJ databases">
        <title>Fjat-14210 dsm16467.</title>
        <authorList>
            <person name="Liu B."/>
            <person name="Wang J."/>
            <person name="Zhu Y."/>
            <person name="Liu G."/>
            <person name="Chen Q."/>
            <person name="Chen Z."/>
            <person name="Lan J."/>
            <person name="Che J."/>
            <person name="Ge C."/>
            <person name="Shi H."/>
            <person name="Pan Z."/>
            <person name="Liu X."/>
        </authorList>
    </citation>
    <scope>NUCLEOTIDE SEQUENCE [LARGE SCALE GENOMIC DNA]</scope>
    <source>
        <strain evidence="3">DSM 16467</strain>
    </source>
</reference>
<dbReference type="Pfam" id="PF06114">
    <property type="entry name" value="Peptidase_M78"/>
    <property type="match status" value="1"/>
</dbReference>
<evidence type="ECO:0000313" key="2">
    <source>
        <dbReference type="EMBL" id="KOO43081.1"/>
    </source>
</evidence>
<sequence>MEKIMKEYIADVTRVIRETLKLQTPINLELLVERLGGKIIESANIDENMEAKIEKVEDSFVITIDPNRYPKRQRFSIAHELGHLFLHMGYLINPEKWNSTNEYIDSVYYRYGYNLEEFEANEFAACLLMPLEEFLNISKQNLNGEFYNIEEIAKYFNVSTQAVSYRGKILGLFGGI</sequence>
<dbReference type="OrthoDB" id="9816277at2"/>
<accession>A0A0M0KW88</accession>
<gene>
    <name evidence="2" type="ORF">AMD01_16155</name>
</gene>
<dbReference type="Proteomes" id="UP000037558">
    <property type="component" value="Unassembled WGS sequence"/>
</dbReference>
<dbReference type="Gene3D" id="1.10.10.2910">
    <property type="match status" value="1"/>
</dbReference>
<comment type="caution">
    <text evidence="2">The sequence shown here is derived from an EMBL/GenBank/DDBJ whole genome shotgun (WGS) entry which is preliminary data.</text>
</comment>
<dbReference type="InterPro" id="IPR052345">
    <property type="entry name" value="Rad_response_metalloprotease"/>
</dbReference>
<dbReference type="PATRIC" id="fig|284581.3.peg.2683"/>
<keyword evidence="3" id="KW-1185">Reference proteome</keyword>
<dbReference type="EMBL" id="LILC01000022">
    <property type="protein sequence ID" value="KOO43081.1"/>
    <property type="molecule type" value="Genomic_DNA"/>
</dbReference>
<dbReference type="PANTHER" id="PTHR43236:SF2">
    <property type="entry name" value="BLL0069 PROTEIN"/>
    <property type="match status" value="1"/>
</dbReference>
<dbReference type="PANTHER" id="PTHR43236">
    <property type="entry name" value="ANTITOXIN HIGA1"/>
    <property type="match status" value="1"/>
</dbReference>
<organism evidence="2 3">
    <name type="scientific">Priestia koreensis</name>
    <dbReference type="NCBI Taxonomy" id="284581"/>
    <lineage>
        <taxon>Bacteria</taxon>
        <taxon>Bacillati</taxon>
        <taxon>Bacillota</taxon>
        <taxon>Bacilli</taxon>
        <taxon>Bacillales</taxon>
        <taxon>Bacillaceae</taxon>
        <taxon>Priestia</taxon>
    </lineage>
</organism>
<name>A0A0M0KW88_9BACI</name>
<evidence type="ECO:0000313" key="3">
    <source>
        <dbReference type="Proteomes" id="UP000037558"/>
    </source>
</evidence>
<dbReference type="AlphaFoldDB" id="A0A0M0KW88"/>
<protein>
    <recommendedName>
        <fullName evidence="1">IrrE N-terminal-like domain-containing protein</fullName>
    </recommendedName>
</protein>
<dbReference type="InterPro" id="IPR010359">
    <property type="entry name" value="IrrE_HExxH"/>
</dbReference>
<proteinExistence type="predicted"/>
<feature type="domain" description="IrrE N-terminal-like" evidence="1">
    <location>
        <begin position="59"/>
        <end position="166"/>
    </location>
</feature>
<evidence type="ECO:0000259" key="1">
    <source>
        <dbReference type="Pfam" id="PF06114"/>
    </source>
</evidence>
<dbReference type="RefSeq" id="WP_053402476.1">
    <property type="nucleotide sequence ID" value="NZ_LILC01000022.1"/>
</dbReference>